<evidence type="ECO:0000256" key="5">
    <source>
        <dbReference type="ARBA" id="ARBA00022679"/>
    </source>
</evidence>
<dbReference type="SMART" id="SM00388">
    <property type="entry name" value="HisKA"/>
    <property type="match status" value="1"/>
</dbReference>
<dbReference type="InterPro" id="IPR003594">
    <property type="entry name" value="HATPase_dom"/>
</dbReference>
<keyword evidence="11" id="KW-0472">Membrane</keyword>
<dbReference type="InterPro" id="IPR005467">
    <property type="entry name" value="His_kinase_dom"/>
</dbReference>
<evidence type="ECO:0000256" key="3">
    <source>
        <dbReference type="ARBA" id="ARBA00012438"/>
    </source>
</evidence>
<dbReference type="EC" id="2.7.13.3" evidence="3"/>
<evidence type="ECO:0000256" key="6">
    <source>
        <dbReference type="ARBA" id="ARBA00022692"/>
    </source>
</evidence>
<keyword evidence="4" id="KW-0597">Phosphoprotein</keyword>
<name>A0ABP7AB18_9ACTN</name>
<evidence type="ECO:0000313" key="15">
    <source>
        <dbReference type="Proteomes" id="UP001501074"/>
    </source>
</evidence>
<keyword evidence="6 11" id="KW-0812">Transmembrane</keyword>
<dbReference type="InterPro" id="IPR003661">
    <property type="entry name" value="HisK_dim/P_dom"/>
</dbReference>
<dbReference type="CDD" id="cd06225">
    <property type="entry name" value="HAMP"/>
    <property type="match status" value="1"/>
</dbReference>
<dbReference type="InterPro" id="IPR050428">
    <property type="entry name" value="TCS_sensor_his_kinase"/>
</dbReference>
<dbReference type="Pfam" id="PF00672">
    <property type="entry name" value="HAMP"/>
    <property type="match status" value="1"/>
</dbReference>
<dbReference type="PROSITE" id="PS50885">
    <property type="entry name" value="HAMP"/>
    <property type="match status" value="1"/>
</dbReference>
<dbReference type="PANTHER" id="PTHR45436">
    <property type="entry name" value="SENSOR HISTIDINE KINASE YKOH"/>
    <property type="match status" value="1"/>
</dbReference>
<dbReference type="EMBL" id="BAAAZO010000010">
    <property type="protein sequence ID" value="GAA3628434.1"/>
    <property type="molecule type" value="Genomic_DNA"/>
</dbReference>
<dbReference type="Proteomes" id="UP001501074">
    <property type="component" value="Unassembled WGS sequence"/>
</dbReference>
<evidence type="ECO:0000259" key="13">
    <source>
        <dbReference type="PROSITE" id="PS50885"/>
    </source>
</evidence>
<dbReference type="Pfam" id="PF00512">
    <property type="entry name" value="HisKA"/>
    <property type="match status" value="1"/>
</dbReference>
<evidence type="ECO:0000256" key="1">
    <source>
        <dbReference type="ARBA" id="ARBA00000085"/>
    </source>
</evidence>
<evidence type="ECO:0000259" key="12">
    <source>
        <dbReference type="PROSITE" id="PS50109"/>
    </source>
</evidence>
<dbReference type="PROSITE" id="PS50109">
    <property type="entry name" value="HIS_KIN"/>
    <property type="match status" value="1"/>
</dbReference>
<feature type="transmembrane region" description="Helical" evidence="11">
    <location>
        <begin position="69"/>
        <end position="88"/>
    </location>
</feature>
<organism evidence="14 15">
    <name type="scientific">Kineosporia mesophila</name>
    <dbReference type="NCBI Taxonomy" id="566012"/>
    <lineage>
        <taxon>Bacteria</taxon>
        <taxon>Bacillati</taxon>
        <taxon>Actinomycetota</taxon>
        <taxon>Actinomycetes</taxon>
        <taxon>Kineosporiales</taxon>
        <taxon>Kineosporiaceae</taxon>
        <taxon>Kineosporia</taxon>
    </lineage>
</organism>
<reference evidence="15" key="1">
    <citation type="journal article" date="2019" name="Int. J. Syst. Evol. Microbiol.">
        <title>The Global Catalogue of Microorganisms (GCM) 10K type strain sequencing project: providing services to taxonomists for standard genome sequencing and annotation.</title>
        <authorList>
            <consortium name="The Broad Institute Genomics Platform"/>
            <consortium name="The Broad Institute Genome Sequencing Center for Infectious Disease"/>
            <person name="Wu L."/>
            <person name="Ma J."/>
        </authorList>
    </citation>
    <scope>NUCLEOTIDE SEQUENCE [LARGE SCALE GENOMIC DNA]</scope>
    <source>
        <strain evidence="15">JCM 16902</strain>
    </source>
</reference>
<keyword evidence="8 11" id="KW-1133">Transmembrane helix</keyword>
<evidence type="ECO:0000256" key="10">
    <source>
        <dbReference type="SAM" id="MobiDB-lite"/>
    </source>
</evidence>
<sequence>MSVNRPPGMSIRLKLTLSYTGFLIVAGIALFGILLLVLHFLPDENLTQAEPGGGFVPNRGDLLAVARPLFAYGLGFLTIVGLTGGWFLSGQMLRPLEAIAAAARQASKGSLSHRIALPGRDDELRQLADTFDQMLAQLETSFEKQKRFTANVSHELRTPQAVMRTMLQVASSAPQNVDVVKLLNRLDEMNERSIATLEALLLLARVEHGEITRERCYLTEIVEEALELAQDSCPGTDVPITWGRTEPADVVGNRPLLVQLAANLLRNALLHNLPSGGWVQIDVVLEAGHPRLAVANTGPQVTPEIAATLTEPFVRAGGRVRSVGRASGSGLGLAIVASITEAHEAQLVLDPRPEGGLNTSVIFSPEVSNNDNSQRVSDRI</sequence>
<proteinExistence type="predicted"/>
<dbReference type="Gene3D" id="6.10.340.10">
    <property type="match status" value="1"/>
</dbReference>
<dbReference type="InterPro" id="IPR003660">
    <property type="entry name" value="HAMP_dom"/>
</dbReference>
<evidence type="ECO:0000256" key="4">
    <source>
        <dbReference type="ARBA" id="ARBA00022553"/>
    </source>
</evidence>
<dbReference type="RefSeq" id="WP_231484534.1">
    <property type="nucleotide sequence ID" value="NZ_BAAAZO010000010.1"/>
</dbReference>
<dbReference type="InterPro" id="IPR036890">
    <property type="entry name" value="HATPase_C_sf"/>
</dbReference>
<comment type="caution">
    <text evidence="14">The sequence shown here is derived from an EMBL/GenBank/DDBJ whole genome shotgun (WGS) entry which is preliminary data.</text>
</comment>
<feature type="region of interest" description="Disordered" evidence="10">
    <location>
        <begin position="361"/>
        <end position="380"/>
    </location>
</feature>
<feature type="transmembrane region" description="Helical" evidence="11">
    <location>
        <begin position="21"/>
        <end position="41"/>
    </location>
</feature>
<feature type="domain" description="HAMP" evidence="13">
    <location>
        <begin position="90"/>
        <end position="143"/>
    </location>
</feature>
<dbReference type="Pfam" id="PF02518">
    <property type="entry name" value="HATPase_c"/>
    <property type="match status" value="1"/>
</dbReference>
<gene>
    <name evidence="14" type="primary">vanS-Sc</name>
    <name evidence="14" type="ORF">GCM10022223_52250</name>
</gene>
<comment type="catalytic activity">
    <reaction evidence="1">
        <text>ATP + protein L-histidine = ADP + protein N-phospho-L-histidine.</text>
        <dbReference type="EC" id="2.7.13.3"/>
    </reaction>
</comment>
<evidence type="ECO:0000256" key="11">
    <source>
        <dbReference type="SAM" id="Phobius"/>
    </source>
</evidence>
<dbReference type="CDD" id="cd00082">
    <property type="entry name" value="HisKA"/>
    <property type="match status" value="1"/>
</dbReference>
<dbReference type="GO" id="GO:0016301">
    <property type="term" value="F:kinase activity"/>
    <property type="evidence" value="ECO:0007669"/>
    <property type="project" value="UniProtKB-KW"/>
</dbReference>
<keyword evidence="7 14" id="KW-0418">Kinase</keyword>
<evidence type="ECO:0000256" key="9">
    <source>
        <dbReference type="ARBA" id="ARBA00023012"/>
    </source>
</evidence>
<dbReference type="InterPro" id="IPR036097">
    <property type="entry name" value="HisK_dim/P_sf"/>
</dbReference>
<keyword evidence="9" id="KW-0902">Two-component regulatory system</keyword>
<comment type="subcellular location">
    <subcellularLocation>
        <location evidence="2">Cell membrane</location>
    </subcellularLocation>
</comment>
<evidence type="ECO:0000256" key="2">
    <source>
        <dbReference type="ARBA" id="ARBA00004236"/>
    </source>
</evidence>
<dbReference type="Gene3D" id="1.10.287.130">
    <property type="match status" value="1"/>
</dbReference>
<accession>A0ABP7AB18</accession>
<feature type="domain" description="Histidine kinase" evidence="12">
    <location>
        <begin position="151"/>
        <end position="367"/>
    </location>
</feature>
<dbReference type="SMART" id="SM00387">
    <property type="entry name" value="HATPase_c"/>
    <property type="match status" value="1"/>
</dbReference>
<evidence type="ECO:0000256" key="8">
    <source>
        <dbReference type="ARBA" id="ARBA00022989"/>
    </source>
</evidence>
<evidence type="ECO:0000313" key="14">
    <source>
        <dbReference type="EMBL" id="GAA3628434.1"/>
    </source>
</evidence>
<dbReference type="PANTHER" id="PTHR45436:SF5">
    <property type="entry name" value="SENSOR HISTIDINE KINASE TRCS"/>
    <property type="match status" value="1"/>
</dbReference>
<keyword evidence="5" id="KW-0808">Transferase</keyword>
<dbReference type="SUPFAM" id="SSF158472">
    <property type="entry name" value="HAMP domain-like"/>
    <property type="match status" value="1"/>
</dbReference>
<dbReference type="SMART" id="SM00304">
    <property type="entry name" value="HAMP"/>
    <property type="match status" value="1"/>
</dbReference>
<evidence type="ECO:0000256" key="7">
    <source>
        <dbReference type="ARBA" id="ARBA00022777"/>
    </source>
</evidence>
<dbReference type="SUPFAM" id="SSF55874">
    <property type="entry name" value="ATPase domain of HSP90 chaperone/DNA topoisomerase II/histidine kinase"/>
    <property type="match status" value="1"/>
</dbReference>
<protein>
    <recommendedName>
        <fullName evidence="3">histidine kinase</fullName>
        <ecNumber evidence="3">2.7.13.3</ecNumber>
    </recommendedName>
</protein>
<keyword evidence="15" id="KW-1185">Reference proteome</keyword>
<dbReference type="SUPFAM" id="SSF47384">
    <property type="entry name" value="Homodimeric domain of signal transducing histidine kinase"/>
    <property type="match status" value="1"/>
</dbReference>
<dbReference type="Gene3D" id="3.30.565.10">
    <property type="entry name" value="Histidine kinase-like ATPase, C-terminal domain"/>
    <property type="match status" value="1"/>
</dbReference>